<dbReference type="EMBL" id="CP014060">
    <property type="protein sequence ID" value="AMG39406.1"/>
    <property type="molecule type" value="Genomic_DNA"/>
</dbReference>
<feature type="domain" description="FecR protein" evidence="1">
    <location>
        <begin position="115"/>
        <end position="207"/>
    </location>
</feature>
<dbReference type="Gene3D" id="2.60.120.1440">
    <property type="match status" value="1"/>
</dbReference>
<dbReference type="RefSeq" id="WP_061073808.1">
    <property type="nucleotide sequence ID" value="NZ_CP014060.2"/>
</dbReference>
<reference evidence="4" key="1">
    <citation type="submission" date="2015-12" db="EMBL/GenBank/DDBJ databases">
        <title>FDA dAtabase for Regulatory Grade micrObial Sequences (FDA-ARGOS): Supporting development and validation of Infectious Disease Dx tests.</title>
        <authorList>
            <person name="Case J."/>
            <person name="Tallon L."/>
            <person name="Sadzewicz L."/>
            <person name="Sengamalay N."/>
            <person name="Ott S."/>
            <person name="Godinez A."/>
            <person name="Nagaraj S."/>
            <person name="Nadendla S."/>
            <person name="Sichtig H."/>
        </authorList>
    </citation>
    <scope>NUCLEOTIDE SEQUENCE [LARGE SCALE GENOMIC DNA]</scope>
    <source>
        <strain evidence="4">FDAARGOS_147</strain>
    </source>
</reference>
<dbReference type="Pfam" id="PF04773">
    <property type="entry name" value="FecR"/>
    <property type="match status" value="1"/>
</dbReference>
<protein>
    <submittedName>
        <fullName evidence="3">DUF4880 domain-containing protein</fullName>
    </submittedName>
</protein>
<dbReference type="Proteomes" id="UP000060602">
    <property type="component" value="Chromosome"/>
</dbReference>
<dbReference type="InterPro" id="IPR006860">
    <property type="entry name" value="FecR"/>
</dbReference>
<sequence>MADALHDQRRLDPAIVNAAIAWSARLWSEEATAADRQDCAHWRGQHPDHELAWQRVAGLCARLRDLPGDIAGPALRRGRQLSRRALLSLALGGGVAVCGARWWPQSPWQAAWADARSGLGEITALRLPDGGELVLDSDSAVDIDYSSSLRRVVLLRGRLLARTHSDPAARPFLVATRDGNAVAHGTRYTVSLGADYTDVEVLEGQVELQPAAGGATRLLSRNQAGRYDAHGLRQDGPREAREPGWPNGVLAAESMPLPRFLDEIGRYRRGVLRGEPALAHLRVSGVFSLRDTDSALRALADALPVRIDTYTRWWTVVRPR</sequence>
<feature type="domain" description="FecR N-terminal" evidence="2">
    <location>
        <begin position="18"/>
        <end position="57"/>
    </location>
</feature>
<evidence type="ECO:0000259" key="1">
    <source>
        <dbReference type="Pfam" id="PF04773"/>
    </source>
</evidence>
<evidence type="ECO:0000313" key="3">
    <source>
        <dbReference type="EMBL" id="AMG39406.1"/>
    </source>
</evidence>
<organism evidence="3 4">
    <name type="scientific">Alcaligenes xylosoxydans xylosoxydans</name>
    <name type="common">Achromobacter xylosoxidans</name>
    <dbReference type="NCBI Taxonomy" id="85698"/>
    <lineage>
        <taxon>Bacteria</taxon>
        <taxon>Pseudomonadati</taxon>
        <taxon>Pseudomonadota</taxon>
        <taxon>Betaproteobacteria</taxon>
        <taxon>Burkholderiales</taxon>
        <taxon>Alcaligenaceae</taxon>
        <taxon>Achromobacter</taxon>
    </lineage>
</organism>
<evidence type="ECO:0000313" key="4">
    <source>
        <dbReference type="Proteomes" id="UP000060602"/>
    </source>
</evidence>
<dbReference type="PANTHER" id="PTHR30273">
    <property type="entry name" value="PERIPLASMIC SIGNAL SENSOR AND SIGMA FACTOR ACTIVATOR FECR-RELATED"/>
    <property type="match status" value="1"/>
</dbReference>
<dbReference type="InterPro" id="IPR012373">
    <property type="entry name" value="Ferrdict_sens_TM"/>
</dbReference>
<gene>
    <name evidence="3" type="ORF">AL504_27390</name>
</gene>
<proteinExistence type="predicted"/>
<dbReference type="GO" id="GO:0016989">
    <property type="term" value="F:sigma factor antagonist activity"/>
    <property type="evidence" value="ECO:0007669"/>
    <property type="project" value="TreeGrafter"/>
</dbReference>
<dbReference type="InterPro" id="IPR032623">
    <property type="entry name" value="FecR_N"/>
</dbReference>
<dbReference type="AlphaFoldDB" id="A0A0X8P3U1"/>
<dbReference type="PIRSF" id="PIRSF018266">
    <property type="entry name" value="FecR"/>
    <property type="match status" value="1"/>
</dbReference>
<name>A0A0X8P3U1_ALCXX</name>
<evidence type="ECO:0000259" key="2">
    <source>
        <dbReference type="Pfam" id="PF16220"/>
    </source>
</evidence>
<dbReference type="PANTHER" id="PTHR30273:SF2">
    <property type="entry name" value="PROTEIN FECR"/>
    <property type="match status" value="1"/>
</dbReference>
<dbReference type="Pfam" id="PF16220">
    <property type="entry name" value="DUF4880"/>
    <property type="match status" value="1"/>
</dbReference>
<accession>A0A0X8P3U1</accession>